<dbReference type="VEuPathDB" id="VectorBase:PPAI009081"/>
<dbReference type="PROSITE" id="PS50835">
    <property type="entry name" value="IG_LIKE"/>
    <property type="match status" value="2"/>
</dbReference>
<protein>
    <submittedName>
        <fullName evidence="8">Uncharacterized protein</fullName>
    </submittedName>
</protein>
<name>A0A1B0GQC1_PHLPP</name>
<dbReference type="Pfam" id="PF00041">
    <property type="entry name" value="fn3"/>
    <property type="match status" value="3"/>
</dbReference>
<dbReference type="SMART" id="SM00060">
    <property type="entry name" value="FN3"/>
    <property type="match status" value="3"/>
</dbReference>
<evidence type="ECO:0000256" key="5">
    <source>
        <dbReference type="ARBA" id="ARBA00022737"/>
    </source>
</evidence>
<dbReference type="FunFam" id="2.60.40.10:FF:000147">
    <property type="entry name" value="Myosin light chain kinase"/>
    <property type="match status" value="1"/>
</dbReference>
<dbReference type="GO" id="GO:0009653">
    <property type="term" value="P:anatomical structure morphogenesis"/>
    <property type="evidence" value="ECO:0007669"/>
    <property type="project" value="UniProtKB-ARBA"/>
</dbReference>
<dbReference type="AlphaFoldDB" id="A0A1B0GQC1"/>
<dbReference type="InterPro" id="IPR007110">
    <property type="entry name" value="Ig-like_dom"/>
</dbReference>
<dbReference type="SUPFAM" id="SSF48726">
    <property type="entry name" value="Immunoglobulin"/>
    <property type="match status" value="2"/>
</dbReference>
<dbReference type="SUPFAM" id="SSF49265">
    <property type="entry name" value="Fibronectin type III"/>
    <property type="match status" value="2"/>
</dbReference>
<evidence type="ECO:0000256" key="7">
    <source>
        <dbReference type="ARBA" id="ARBA00023319"/>
    </source>
</evidence>
<dbReference type="PRINTS" id="PR00014">
    <property type="entry name" value="FNTYPEIII"/>
</dbReference>
<keyword evidence="5" id="KW-0677">Repeat</keyword>
<evidence type="ECO:0000313" key="9">
    <source>
        <dbReference type="Proteomes" id="UP000092462"/>
    </source>
</evidence>
<organism evidence="8 9">
    <name type="scientific">Phlebotomus papatasi</name>
    <name type="common">Sandfly</name>
    <dbReference type="NCBI Taxonomy" id="29031"/>
    <lineage>
        <taxon>Eukaryota</taxon>
        <taxon>Metazoa</taxon>
        <taxon>Ecdysozoa</taxon>
        <taxon>Arthropoda</taxon>
        <taxon>Hexapoda</taxon>
        <taxon>Insecta</taxon>
        <taxon>Pterygota</taxon>
        <taxon>Neoptera</taxon>
        <taxon>Endopterygota</taxon>
        <taxon>Diptera</taxon>
        <taxon>Nematocera</taxon>
        <taxon>Psychodoidea</taxon>
        <taxon>Psychodidae</taxon>
        <taxon>Phlebotomus</taxon>
        <taxon>Phlebotomus</taxon>
    </lineage>
</organism>
<dbReference type="SMART" id="SM00409">
    <property type="entry name" value="IG"/>
    <property type="match status" value="2"/>
</dbReference>
<dbReference type="Proteomes" id="UP000092462">
    <property type="component" value="Unassembled WGS sequence"/>
</dbReference>
<dbReference type="GO" id="GO:0030017">
    <property type="term" value="C:sarcomere"/>
    <property type="evidence" value="ECO:0007669"/>
    <property type="project" value="UniProtKB-ARBA"/>
</dbReference>
<dbReference type="FunFam" id="2.60.40.10:FF:000466">
    <property type="entry name" value="Uncharacterized protein, isoform H"/>
    <property type="match status" value="1"/>
</dbReference>
<dbReference type="InterPro" id="IPR013098">
    <property type="entry name" value="Ig_I-set"/>
</dbReference>
<keyword evidence="7" id="KW-0393">Immunoglobulin domain</keyword>
<dbReference type="PROSITE" id="PS50853">
    <property type="entry name" value="FN3"/>
    <property type="match status" value="3"/>
</dbReference>
<dbReference type="EMBL" id="AJVK01036101">
    <property type="status" value="NOT_ANNOTATED_CDS"/>
    <property type="molecule type" value="Genomic_DNA"/>
</dbReference>
<dbReference type="InterPro" id="IPR013783">
    <property type="entry name" value="Ig-like_fold"/>
</dbReference>
<comment type="subcellular location">
    <subcellularLocation>
        <location evidence="1">Cytoplasm</location>
    </subcellularLocation>
</comment>
<dbReference type="InterPro" id="IPR003598">
    <property type="entry name" value="Ig_sub2"/>
</dbReference>
<evidence type="ECO:0000256" key="4">
    <source>
        <dbReference type="ARBA" id="ARBA00022490"/>
    </source>
</evidence>
<proteinExistence type="inferred from homology"/>
<reference evidence="8" key="1">
    <citation type="submission" date="2022-08" db="UniProtKB">
        <authorList>
            <consortium name="EnsemblMetazoa"/>
        </authorList>
    </citation>
    <scope>IDENTIFICATION</scope>
    <source>
        <strain evidence="8">Israel</strain>
    </source>
</reference>
<dbReference type="Gene3D" id="2.60.40.10">
    <property type="entry name" value="Immunoglobulins"/>
    <property type="match status" value="6"/>
</dbReference>
<dbReference type="Pfam" id="PF07679">
    <property type="entry name" value="I-set"/>
    <property type="match status" value="2"/>
</dbReference>
<dbReference type="FunFam" id="2.60.40.10:FF:000056">
    <property type="entry name" value="twitchin isoform X4"/>
    <property type="match status" value="1"/>
</dbReference>
<dbReference type="PANTHER" id="PTHR14340:SF9">
    <property type="entry name" value="FIBRONECTIN TYPE-III DOMAIN-CONTAINING PROTEIN"/>
    <property type="match status" value="1"/>
</dbReference>
<dbReference type="EnsemblMetazoa" id="PPAI009081-RA">
    <property type="protein sequence ID" value="PPAI009081-PA"/>
    <property type="gene ID" value="PPAI009081"/>
</dbReference>
<sequence length="454" mass="50735">PLDVTEVTRHSTTLTWRPPLDDGGQRVTHYVVERRDVNSSQWICVLSCVRDTQCTVQGLTEGQEYMFRIMAANVNGVGPPLDGVNPVKARPPFDPPSAPGTPKILEVGSNFVHVEWEKPENDGGSRIQGYWIEKREVNDVTWQRGRQYEFRVFAQNEAGLSPASVASTSVKTVDPIATKAPEIVKPLRNANCIENHNAQFQCTITGYPRPAITWYKGAREITAGTRYKIYSEGDVHTLTITDVFGEDADEYVCRAVNKGGVKSTRAELLIMTPPKLNVPPRFRDTAYFDKGENVVIKVSFTGHPKPRITWIREGEAIESGGHYHCEVKDRHAILTIRDGSKLDSGPYRLQAENELGQDSAIIRIQISDRPDPPRFPLIENIGTDSLSLSWKAPVWDGGSSITNYMVEKREPPNATWIRVGNTRFTGMAVQGLAPGHQYEFRVFAENIYGRSDPS</sequence>
<keyword evidence="9" id="KW-1185">Reference proteome</keyword>
<keyword evidence="4" id="KW-0963">Cytoplasm</keyword>
<evidence type="ECO:0000256" key="3">
    <source>
        <dbReference type="ARBA" id="ARBA00022443"/>
    </source>
</evidence>
<dbReference type="SMART" id="SM00408">
    <property type="entry name" value="IGc2"/>
    <property type="match status" value="2"/>
</dbReference>
<evidence type="ECO:0000256" key="1">
    <source>
        <dbReference type="ARBA" id="ARBA00004496"/>
    </source>
</evidence>
<dbReference type="GO" id="GO:0030154">
    <property type="term" value="P:cell differentiation"/>
    <property type="evidence" value="ECO:0007669"/>
    <property type="project" value="UniProtKB-ARBA"/>
</dbReference>
<keyword evidence="3" id="KW-0728">SH3 domain</keyword>
<evidence type="ECO:0000256" key="6">
    <source>
        <dbReference type="ARBA" id="ARBA00023179"/>
    </source>
</evidence>
<dbReference type="InterPro" id="IPR003599">
    <property type="entry name" value="Ig_sub"/>
</dbReference>
<accession>A0A1B0GQC1</accession>
<dbReference type="CDD" id="cd00063">
    <property type="entry name" value="FN3"/>
    <property type="match status" value="3"/>
</dbReference>
<dbReference type="InterPro" id="IPR036179">
    <property type="entry name" value="Ig-like_dom_sf"/>
</dbReference>
<evidence type="ECO:0000313" key="8">
    <source>
        <dbReference type="EnsemblMetazoa" id="PPAI009081-PA"/>
    </source>
</evidence>
<comment type="similarity">
    <text evidence="2">Belongs to the protein kinase superfamily. CAMK Ser/Thr protein kinase family.</text>
</comment>
<dbReference type="InterPro" id="IPR003961">
    <property type="entry name" value="FN3_dom"/>
</dbReference>
<keyword evidence="6" id="KW-0514">Muscle protein</keyword>
<dbReference type="VEuPathDB" id="VectorBase:PPAPM1_009767"/>
<dbReference type="PANTHER" id="PTHR14340">
    <property type="entry name" value="MICROFIBRIL-ASSOCIATED GLYCOPROTEIN 3"/>
    <property type="match status" value="1"/>
</dbReference>
<evidence type="ECO:0000256" key="2">
    <source>
        <dbReference type="ARBA" id="ARBA00006692"/>
    </source>
</evidence>
<dbReference type="InterPro" id="IPR036116">
    <property type="entry name" value="FN3_sf"/>
</dbReference>
<dbReference type="FunFam" id="2.60.40.10:FF:000504">
    <property type="entry name" value="Bent, isoform J"/>
    <property type="match status" value="1"/>
</dbReference>